<dbReference type="GO" id="GO:0016887">
    <property type="term" value="F:ATP hydrolysis activity"/>
    <property type="evidence" value="ECO:0007669"/>
    <property type="project" value="InterPro"/>
</dbReference>
<dbReference type="InterPro" id="IPR050166">
    <property type="entry name" value="ABC_transporter_ATP-bind"/>
</dbReference>
<dbReference type="PROSITE" id="PS50893">
    <property type="entry name" value="ABC_TRANSPORTER_2"/>
    <property type="match status" value="1"/>
</dbReference>
<dbReference type="InterPro" id="IPR027417">
    <property type="entry name" value="P-loop_NTPase"/>
</dbReference>
<dbReference type="SUPFAM" id="SSF52540">
    <property type="entry name" value="P-loop containing nucleoside triphosphate hydrolases"/>
    <property type="match status" value="1"/>
</dbReference>
<keyword evidence="2" id="KW-0547">Nucleotide-binding</keyword>
<keyword evidence="6" id="KW-1185">Reference proteome</keyword>
<organism evidence="5 6">
    <name type="scientific">Vagococcus acidifermentans</name>
    <dbReference type="NCBI Taxonomy" id="564710"/>
    <lineage>
        <taxon>Bacteria</taxon>
        <taxon>Bacillati</taxon>
        <taxon>Bacillota</taxon>
        <taxon>Bacilli</taxon>
        <taxon>Lactobacillales</taxon>
        <taxon>Enterococcaceae</taxon>
        <taxon>Vagococcus</taxon>
    </lineage>
</organism>
<dbReference type="InterPro" id="IPR003439">
    <property type="entry name" value="ABC_transporter-like_ATP-bd"/>
</dbReference>
<evidence type="ECO:0000313" key="6">
    <source>
        <dbReference type="Proteomes" id="UP000286773"/>
    </source>
</evidence>
<dbReference type="CDD" id="cd03293">
    <property type="entry name" value="ABC_NrtD_SsuB_transporters"/>
    <property type="match status" value="1"/>
</dbReference>
<sequence>MTLVITDAGLTLSDKQIFQHINLTVERGEFLSIIGPSGCGKSSLLNVLAGSLLLTEGEASVDGQVISGYNGHFAYMPQEDLLFDWKTVFENITLYQTIHHLPIDNDEVMRYLDIFGLTDAADAYPEELSGGMKQRTALLRTLLVEREFLLLDEPFGALDIITRNGLQDWLKTIKDQLNRTIILVTHDIDEALYLSDRIVLMGGSPSHFISEIDLAGQNQTREWLNYQGELRNNIYTTMLAGHQKASERR</sequence>
<evidence type="ECO:0000256" key="2">
    <source>
        <dbReference type="ARBA" id="ARBA00022741"/>
    </source>
</evidence>
<protein>
    <submittedName>
        <fullName evidence="5">ABC transporter ATP-binding protein</fullName>
    </submittedName>
</protein>
<dbReference type="OrthoDB" id="9802264at2"/>
<reference evidence="5 6" key="1">
    <citation type="submission" date="2017-05" db="EMBL/GenBank/DDBJ databases">
        <title>Vagococcus spp. assemblies.</title>
        <authorList>
            <person name="Gulvik C.A."/>
        </authorList>
    </citation>
    <scope>NUCLEOTIDE SEQUENCE [LARGE SCALE GENOMIC DNA]</scope>
    <source>
        <strain evidence="5 6">LMG 24798</strain>
    </source>
</reference>
<dbReference type="Proteomes" id="UP000286773">
    <property type="component" value="Unassembled WGS sequence"/>
</dbReference>
<dbReference type="InterPro" id="IPR003593">
    <property type="entry name" value="AAA+_ATPase"/>
</dbReference>
<comment type="caution">
    <text evidence="5">The sequence shown here is derived from an EMBL/GenBank/DDBJ whole genome shotgun (WGS) entry which is preliminary data.</text>
</comment>
<keyword evidence="3 5" id="KW-0067">ATP-binding</keyword>
<dbReference type="Gene3D" id="3.40.50.300">
    <property type="entry name" value="P-loop containing nucleotide triphosphate hydrolases"/>
    <property type="match status" value="1"/>
</dbReference>
<dbReference type="SMART" id="SM00382">
    <property type="entry name" value="AAA"/>
    <property type="match status" value="1"/>
</dbReference>
<dbReference type="PANTHER" id="PTHR42788">
    <property type="entry name" value="TAURINE IMPORT ATP-BINDING PROTEIN-RELATED"/>
    <property type="match status" value="1"/>
</dbReference>
<dbReference type="AlphaFoldDB" id="A0A430AXQ0"/>
<dbReference type="GO" id="GO:0005524">
    <property type="term" value="F:ATP binding"/>
    <property type="evidence" value="ECO:0007669"/>
    <property type="project" value="UniProtKB-KW"/>
</dbReference>
<proteinExistence type="predicted"/>
<dbReference type="Pfam" id="PF00005">
    <property type="entry name" value="ABC_tran"/>
    <property type="match status" value="1"/>
</dbReference>
<evidence type="ECO:0000259" key="4">
    <source>
        <dbReference type="PROSITE" id="PS50893"/>
    </source>
</evidence>
<dbReference type="PANTHER" id="PTHR42788:SF2">
    <property type="entry name" value="ABC TRANSPORTER ATP-BINDING PROTEIN"/>
    <property type="match status" value="1"/>
</dbReference>
<evidence type="ECO:0000256" key="3">
    <source>
        <dbReference type="ARBA" id="ARBA00022840"/>
    </source>
</evidence>
<feature type="domain" description="ABC transporter" evidence="4">
    <location>
        <begin position="3"/>
        <end position="228"/>
    </location>
</feature>
<dbReference type="RefSeq" id="WP_126812906.1">
    <property type="nucleotide sequence ID" value="NZ_NGKC01000004.1"/>
</dbReference>
<gene>
    <name evidence="5" type="ORF">CBF27_04705</name>
</gene>
<dbReference type="EMBL" id="NGKC01000004">
    <property type="protein sequence ID" value="RSU12842.1"/>
    <property type="molecule type" value="Genomic_DNA"/>
</dbReference>
<accession>A0A430AXQ0</accession>
<evidence type="ECO:0000313" key="5">
    <source>
        <dbReference type="EMBL" id="RSU12842.1"/>
    </source>
</evidence>
<name>A0A430AXQ0_9ENTE</name>
<keyword evidence="1" id="KW-0813">Transport</keyword>
<evidence type="ECO:0000256" key="1">
    <source>
        <dbReference type="ARBA" id="ARBA00022448"/>
    </source>
</evidence>